<dbReference type="GO" id="GO:0017150">
    <property type="term" value="F:tRNA dihydrouridine synthase activity"/>
    <property type="evidence" value="ECO:0007669"/>
    <property type="project" value="InterPro"/>
</dbReference>
<dbReference type="GO" id="GO:0006397">
    <property type="term" value="P:mRNA processing"/>
    <property type="evidence" value="ECO:0007669"/>
    <property type="project" value="UniProtKB-KW"/>
</dbReference>
<gene>
    <name evidence="10" type="ORF">MERGE_000323</name>
</gene>
<evidence type="ECO:0000256" key="2">
    <source>
        <dbReference type="ARBA" id="ARBA00022630"/>
    </source>
</evidence>
<comment type="catalytic activity">
    <reaction evidence="7">
        <text>a 5,6-dihydrouridine in mRNA + NAD(+) = a uridine in mRNA + NADH + H(+)</text>
        <dbReference type="Rhea" id="RHEA:69851"/>
        <dbReference type="Rhea" id="RHEA-COMP:14658"/>
        <dbReference type="Rhea" id="RHEA-COMP:17789"/>
        <dbReference type="ChEBI" id="CHEBI:15378"/>
        <dbReference type="ChEBI" id="CHEBI:57540"/>
        <dbReference type="ChEBI" id="CHEBI:57945"/>
        <dbReference type="ChEBI" id="CHEBI:65315"/>
        <dbReference type="ChEBI" id="CHEBI:74443"/>
    </reaction>
    <physiologicalReaction direction="right-to-left" evidence="7">
        <dbReference type="Rhea" id="RHEA:69853"/>
    </physiologicalReaction>
</comment>
<dbReference type="PANTHER" id="PTHR45936:SF1">
    <property type="entry name" value="TRNA-DIHYDROURIDINE(20) SYNTHASE [NAD(P)+]-LIKE"/>
    <property type="match status" value="1"/>
</dbReference>
<name>A0A899FYF0_9ASCO</name>
<dbReference type="Gene3D" id="3.20.20.70">
    <property type="entry name" value="Aldolase class I"/>
    <property type="match status" value="1"/>
</dbReference>
<protein>
    <recommendedName>
        <fullName evidence="9">DUS-like FMN-binding domain-containing protein</fullName>
    </recommendedName>
</protein>
<dbReference type="InterPro" id="IPR013785">
    <property type="entry name" value="Aldolase_TIM"/>
</dbReference>
<comment type="cofactor">
    <cofactor evidence="1">
        <name>FMN</name>
        <dbReference type="ChEBI" id="CHEBI:58210"/>
    </cofactor>
</comment>
<dbReference type="Pfam" id="PF01207">
    <property type="entry name" value="Dus"/>
    <property type="match status" value="1"/>
</dbReference>
<dbReference type="GO" id="GO:0005737">
    <property type="term" value="C:cytoplasm"/>
    <property type="evidence" value="ECO:0007669"/>
    <property type="project" value="TreeGrafter"/>
</dbReference>
<keyword evidence="11" id="KW-1185">Reference proteome</keyword>
<evidence type="ECO:0000313" key="10">
    <source>
        <dbReference type="EMBL" id="QSL64168.1"/>
    </source>
</evidence>
<keyword evidence="2" id="KW-0285">Flavoprotein</keyword>
<keyword evidence="3" id="KW-0288">FMN</keyword>
<proteinExistence type="predicted"/>
<dbReference type="PANTHER" id="PTHR45936">
    <property type="entry name" value="TRNA-DIHYDROURIDINE(20) SYNTHASE [NAD(P)+]-LIKE"/>
    <property type="match status" value="1"/>
</dbReference>
<keyword evidence="4" id="KW-0507">mRNA processing</keyword>
<dbReference type="AlphaFoldDB" id="A0A899FYF0"/>
<evidence type="ECO:0000313" key="11">
    <source>
        <dbReference type="Proteomes" id="UP000663699"/>
    </source>
</evidence>
<accession>A0A899FYF0</accession>
<reference evidence="10" key="1">
    <citation type="submission" date="2020-06" db="EMBL/GenBank/DDBJ databases">
        <title>Genomes of multiple members of Pneumocystis genus reveal paths to human pathogen Pneumocystis jirovecii.</title>
        <authorList>
            <person name="Cisse O.H."/>
            <person name="Ma L."/>
            <person name="Dekker J."/>
            <person name="Khil P."/>
            <person name="Jo J."/>
            <person name="Brenchley J."/>
            <person name="Blair R."/>
            <person name="Pahar B."/>
            <person name="Chabe M."/>
            <person name="Van Rompay K.A."/>
            <person name="Keesler R."/>
            <person name="Sukura A."/>
            <person name="Hirsch V."/>
            <person name="Kutty G."/>
            <person name="Liu Y."/>
            <person name="Peng L."/>
            <person name="Chen J."/>
            <person name="Song J."/>
            <person name="Weissenbacher-Lang C."/>
            <person name="Xu J."/>
            <person name="Upham N.S."/>
            <person name="Stajich J.E."/>
            <person name="Cuomo C.A."/>
            <person name="Cushion M.T."/>
            <person name="Kovacs J.A."/>
        </authorList>
    </citation>
    <scope>NUCLEOTIDE SEQUENCE</scope>
    <source>
        <strain evidence="10">2A</strain>
    </source>
</reference>
<evidence type="ECO:0000256" key="1">
    <source>
        <dbReference type="ARBA" id="ARBA00001917"/>
    </source>
</evidence>
<dbReference type="InterPro" id="IPR018517">
    <property type="entry name" value="tRNA_hU_synthase_CS"/>
</dbReference>
<comment type="catalytic activity">
    <reaction evidence="8">
        <text>a 5,6-dihydrouridine in mRNA + NADP(+) = a uridine in mRNA + NADPH + H(+)</text>
        <dbReference type="Rhea" id="RHEA:69855"/>
        <dbReference type="Rhea" id="RHEA-COMP:14658"/>
        <dbReference type="Rhea" id="RHEA-COMP:17789"/>
        <dbReference type="ChEBI" id="CHEBI:15378"/>
        <dbReference type="ChEBI" id="CHEBI:57783"/>
        <dbReference type="ChEBI" id="CHEBI:58349"/>
        <dbReference type="ChEBI" id="CHEBI:65315"/>
        <dbReference type="ChEBI" id="CHEBI:74443"/>
    </reaction>
    <physiologicalReaction direction="right-to-left" evidence="8">
        <dbReference type="Rhea" id="RHEA:69857"/>
    </physiologicalReaction>
</comment>
<evidence type="ECO:0000256" key="5">
    <source>
        <dbReference type="ARBA" id="ARBA00022694"/>
    </source>
</evidence>
<evidence type="ECO:0000256" key="4">
    <source>
        <dbReference type="ARBA" id="ARBA00022664"/>
    </source>
</evidence>
<dbReference type="EMBL" id="CP054532">
    <property type="protein sequence ID" value="QSL64168.1"/>
    <property type="molecule type" value="Genomic_DNA"/>
</dbReference>
<evidence type="ECO:0000259" key="9">
    <source>
        <dbReference type="Pfam" id="PF01207"/>
    </source>
</evidence>
<dbReference type="SUPFAM" id="SSF51395">
    <property type="entry name" value="FMN-linked oxidoreductases"/>
    <property type="match status" value="1"/>
</dbReference>
<evidence type="ECO:0000256" key="6">
    <source>
        <dbReference type="ARBA" id="ARBA00023002"/>
    </source>
</evidence>
<evidence type="ECO:0000256" key="3">
    <source>
        <dbReference type="ARBA" id="ARBA00022643"/>
    </source>
</evidence>
<dbReference type="CDD" id="cd02801">
    <property type="entry name" value="DUS_like_FMN"/>
    <property type="match status" value="1"/>
</dbReference>
<organism evidence="10 11">
    <name type="scientific">Pneumocystis wakefieldiae</name>
    <dbReference type="NCBI Taxonomy" id="38082"/>
    <lineage>
        <taxon>Eukaryota</taxon>
        <taxon>Fungi</taxon>
        <taxon>Dikarya</taxon>
        <taxon>Ascomycota</taxon>
        <taxon>Taphrinomycotina</taxon>
        <taxon>Pneumocystomycetes</taxon>
        <taxon>Pneumocystaceae</taxon>
        <taxon>Pneumocystis</taxon>
    </lineage>
</organism>
<dbReference type="OrthoDB" id="10262250at2759"/>
<evidence type="ECO:0000256" key="7">
    <source>
        <dbReference type="ARBA" id="ARBA00048342"/>
    </source>
</evidence>
<dbReference type="GO" id="GO:0050660">
    <property type="term" value="F:flavin adenine dinucleotide binding"/>
    <property type="evidence" value="ECO:0007669"/>
    <property type="project" value="InterPro"/>
</dbReference>
<evidence type="ECO:0000256" key="8">
    <source>
        <dbReference type="ARBA" id="ARBA00049447"/>
    </source>
</evidence>
<feature type="domain" description="DUS-like FMN-binding" evidence="9">
    <location>
        <begin position="62"/>
        <end position="320"/>
    </location>
</feature>
<dbReference type="InterPro" id="IPR052582">
    <property type="entry name" value="tRNA-DUS-like"/>
</dbReference>
<keyword evidence="5" id="KW-0819">tRNA processing</keyword>
<keyword evidence="6" id="KW-0560">Oxidoreductase</keyword>
<dbReference type="InterPro" id="IPR035587">
    <property type="entry name" value="DUS-like_FMN-bd"/>
</dbReference>
<dbReference type="PROSITE" id="PS01136">
    <property type="entry name" value="UPF0034"/>
    <property type="match status" value="1"/>
</dbReference>
<dbReference type="Proteomes" id="UP000663699">
    <property type="component" value="Chromosome 1"/>
</dbReference>
<sequence>MLRLSQNKGLAVQFCEEARKKILTLGYQWSLKRGEKSLSLGFARSLGMAHSGRVDYHGKIVLAPMVRIGELPTRLLALKYGADLVWGPEIVDKALVDGEMCKRVVNEKNNCVYFVKPKENKIMYKIHALEKSKLIFQLGSADPELAVKAAQLIAQDVAAVDLNCGCPKHFSVHSGMGAALLKNVDRLESILIALVKNIGIPYNIGISAKIRILEDVKETESLVRRICETGIIGLTVHCRTISMRNKEKAIRDQLKMISGICRKKGIACIANGDIVDRKDGLEVIKEWGIDGAMIARAAKKNPSCFRIEGLLSQIEVAQEWLRMAIQTDNSFSNTKFCILQILDDKSISRKTIFQPFQNAKSFNEMVKILGMDI</sequence>